<organism evidence="2 3">
    <name type="scientific">Paradevosia tibetensis</name>
    <dbReference type="NCBI Taxonomy" id="1447062"/>
    <lineage>
        <taxon>Bacteria</taxon>
        <taxon>Pseudomonadati</taxon>
        <taxon>Pseudomonadota</taxon>
        <taxon>Alphaproteobacteria</taxon>
        <taxon>Hyphomicrobiales</taxon>
        <taxon>Devosiaceae</taxon>
        <taxon>Paradevosia</taxon>
    </lineage>
</organism>
<keyword evidence="1" id="KW-1133">Transmembrane helix</keyword>
<protein>
    <submittedName>
        <fullName evidence="2">DUF1275 domain-containing protein</fullName>
    </submittedName>
</protein>
<dbReference type="Proteomes" id="UP000321062">
    <property type="component" value="Chromosome"/>
</dbReference>
<keyword evidence="3" id="KW-1185">Reference proteome</keyword>
<dbReference type="AlphaFoldDB" id="A0A5B9DMY0"/>
<feature type="transmembrane region" description="Helical" evidence="1">
    <location>
        <begin position="208"/>
        <end position="228"/>
    </location>
</feature>
<keyword evidence="1" id="KW-0472">Membrane</keyword>
<evidence type="ECO:0000256" key="1">
    <source>
        <dbReference type="SAM" id="Phobius"/>
    </source>
</evidence>
<evidence type="ECO:0000313" key="2">
    <source>
        <dbReference type="EMBL" id="QEE20194.1"/>
    </source>
</evidence>
<feature type="transmembrane region" description="Helical" evidence="1">
    <location>
        <begin position="100"/>
        <end position="121"/>
    </location>
</feature>
<proteinExistence type="predicted"/>
<accession>A0A5B9DMY0</accession>
<dbReference type="PANTHER" id="PTHR37314">
    <property type="entry name" value="SLR0142 PROTEIN"/>
    <property type="match status" value="1"/>
</dbReference>
<evidence type="ECO:0000313" key="3">
    <source>
        <dbReference type="Proteomes" id="UP000321062"/>
    </source>
</evidence>
<dbReference type="PANTHER" id="PTHR37314:SF4">
    <property type="entry name" value="UPF0700 TRANSMEMBRANE PROTEIN YOAK"/>
    <property type="match status" value="1"/>
</dbReference>
<dbReference type="InterPro" id="IPR010699">
    <property type="entry name" value="DUF1275"/>
</dbReference>
<feature type="transmembrane region" description="Helical" evidence="1">
    <location>
        <begin position="133"/>
        <end position="154"/>
    </location>
</feature>
<sequence>MGHPSYGSLIWRHDFAGCNQCPFWHVRNAELTTMPRFLRPCVYLNGTPFSDLAFASMGTALQGYVSGLAYTNLGNLYASFMSGNSGHLAQQLVQANTTGAGLALGVILTFVFGVSVGTGLLDNVPARWSMTSVLALEAAIAAASIVLALDHAALPSALALVALVGTHSVLHRQVEGVELGRGYVTGYLFALGEALARPKRTSLVFLEISAWLLLVTGMLIGAATTQFLGQARGTLFVLAMLIVLETMLWRPWLADRDAT</sequence>
<feature type="transmembrane region" description="Helical" evidence="1">
    <location>
        <begin position="235"/>
        <end position="253"/>
    </location>
</feature>
<keyword evidence="1" id="KW-0812">Transmembrane</keyword>
<name>A0A5B9DMY0_9HYPH</name>
<gene>
    <name evidence="2" type="ORF">FNA67_08390</name>
</gene>
<dbReference type="OrthoDB" id="885342at2"/>
<reference evidence="2 3" key="1">
    <citation type="journal article" date="2015" name="Int. J. Syst. Evol. Microbiol.">
        <title>Youhaiella tibetensis gen. nov., sp. nov., isolated from subsurface sediment.</title>
        <authorList>
            <person name="Wang Y.X."/>
            <person name="Huang F.Q."/>
            <person name="Nogi Y."/>
            <person name="Pang S.J."/>
            <person name="Wang P.K."/>
            <person name="Lv J."/>
        </authorList>
    </citation>
    <scope>NUCLEOTIDE SEQUENCE [LARGE SCALE GENOMIC DNA]</scope>
    <source>
        <strain evidence="3">fig4</strain>
    </source>
</reference>
<dbReference type="Pfam" id="PF06912">
    <property type="entry name" value="DUF1275"/>
    <property type="match status" value="1"/>
</dbReference>
<dbReference type="KEGG" id="yti:FNA67_08390"/>
<dbReference type="EMBL" id="CP041690">
    <property type="protein sequence ID" value="QEE20194.1"/>
    <property type="molecule type" value="Genomic_DNA"/>
</dbReference>